<proteinExistence type="predicted"/>
<evidence type="ECO:0000256" key="1">
    <source>
        <dbReference type="SAM" id="MobiDB-lite"/>
    </source>
</evidence>
<dbReference type="EMBL" id="JACSDY010000012">
    <property type="protein sequence ID" value="KAF7412868.1"/>
    <property type="molecule type" value="Genomic_DNA"/>
</dbReference>
<organism evidence="2 3">
    <name type="scientific">Vespula pensylvanica</name>
    <name type="common">Western yellow jacket</name>
    <name type="synonym">Wasp</name>
    <dbReference type="NCBI Taxonomy" id="30213"/>
    <lineage>
        <taxon>Eukaryota</taxon>
        <taxon>Metazoa</taxon>
        <taxon>Ecdysozoa</taxon>
        <taxon>Arthropoda</taxon>
        <taxon>Hexapoda</taxon>
        <taxon>Insecta</taxon>
        <taxon>Pterygota</taxon>
        <taxon>Neoptera</taxon>
        <taxon>Endopterygota</taxon>
        <taxon>Hymenoptera</taxon>
        <taxon>Apocrita</taxon>
        <taxon>Aculeata</taxon>
        <taxon>Vespoidea</taxon>
        <taxon>Vespidae</taxon>
        <taxon>Vespinae</taxon>
        <taxon>Vespula</taxon>
    </lineage>
</organism>
<sequence>MGILKRRWSIGNEPNYAARKLADRKESLVRDTKLEPPQTPVHVDGYCIKTVQEEEEEKEEKKEEEEEEEEKEELLANSNRFRISENLQWNVLEMVYSEQYLFGTTRHHGDDDEDDDDEDDDYLSLENWRTIDCPRRQQQIDMSNLPTKGLNHHHESSMVETHYRCLWRFNTCRDIEINIENVSPRIYHRIYDKQMDRESVDFRKSPLHLKSCKDFFDDIYYITRVKLCNE</sequence>
<dbReference type="AlphaFoldDB" id="A0A834KU24"/>
<protein>
    <submittedName>
        <fullName evidence="2">Uncharacterized protein</fullName>
    </submittedName>
</protein>
<comment type="caution">
    <text evidence="2">The sequence shown here is derived from an EMBL/GenBank/DDBJ whole genome shotgun (WGS) entry which is preliminary data.</text>
</comment>
<evidence type="ECO:0000313" key="3">
    <source>
        <dbReference type="Proteomes" id="UP000600918"/>
    </source>
</evidence>
<feature type="compositionally biased region" description="Acidic residues" evidence="1">
    <location>
        <begin position="53"/>
        <end position="72"/>
    </location>
</feature>
<dbReference type="Proteomes" id="UP000600918">
    <property type="component" value="Unassembled WGS sequence"/>
</dbReference>
<keyword evidence="3" id="KW-1185">Reference proteome</keyword>
<accession>A0A834KU24</accession>
<evidence type="ECO:0000313" key="2">
    <source>
        <dbReference type="EMBL" id="KAF7412868.1"/>
    </source>
</evidence>
<feature type="region of interest" description="Disordered" evidence="1">
    <location>
        <begin position="53"/>
        <end position="73"/>
    </location>
</feature>
<gene>
    <name evidence="2" type="ORF">H0235_012719</name>
</gene>
<reference evidence="2" key="1">
    <citation type="journal article" date="2020" name="G3 (Bethesda)">
        <title>High-Quality Assemblies for Three Invasive Social Wasps from the &lt;i&gt;Vespula&lt;/i&gt; Genus.</title>
        <authorList>
            <person name="Harrop T.W.R."/>
            <person name="Guhlin J."/>
            <person name="McLaughlin G.M."/>
            <person name="Permina E."/>
            <person name="Stockwell P."/>
            <person name="Gilligan J."/>
            <person name="Le Lec M.F."/>
            <person name="Gruber M.A.M."/>
            <person name="Quinn O."/>
            <person name="Lovegrove M."/>
            <person name="Duncan E.J."/>
            <person name="Remnant E.J."/>
            <person name="Van Eeckhoven J."/>
            <person name="Graham B."/>
            <person name="Knapp R.A."/>
            <person name="Langford K.W."/>
            <person name="Kronenberg Z."/>
            <person name="Press M.O."/>
            <person name="Eacker S.M."/>
            <person name="Wilson-Rankin E.E."/>
            <person name="Purcell J."/>
            <person name="Lester P.J."/>
            <person name="Dearden P.K."/>
        </authorList>
    </citation>
    <scope>NUCLEOTIDE SEQUENCE</scope>
    <source>
        <strain evidence="2">Volc-1</strain>
    </source>
</reference>
<name>A0A834KU24_VESPE</name>